<comment type="caution">
    <text evidence="1">The sequence shown here is derived from an EMBL/GenBank/DDBJ whole genome shotgun (WGS) entry which is preliminary data.</text>
</comment>
<evidence type="ECO:0000313" key="1">
    <source>
        <dbReference type="EMBL" id="MCD8742484.1"/>
    </source>
</evidence>
<evidence type="ECO:0000313" key="2">
    <source>
        <dbReference type="Proteomes" id="UP001199919"/>
    </source>
</evidence>
<reference evidence="1 2" key="1">
    <citation type="submission" date="2021-12" db="EMBL/GenBank/DDBJ databases">
        <title>Mucilaginibacter roseus genome.</title>
        <authorList>
            <person name="Ferreira J.R."/>
            <person name="Newman J.D."/>
        </authorList>
    </citation>
    <scope>NUCLEOTIDE SEQUENCE [LARGE SCALE GENOMIC DNA]</scope>
    <source>
        <strain evidence="1 2">LMG 28454</strain>
    </source>
</reference>
<name>A0ABS8U8Y4_9SPHI</name>
<dbReference type="RefSeq" id="WP_232179040.1">
    <property type="nucleotide sequence ID" value="NZ_JAJPWV010000006.1"/>
</dbReference>
<keyword evidence="2" id="KW-1185">Reference proteome</keyword>
<evidence type="ECO:0008006" key="3">
    <source>
        <dbReference type="Google" id="ProtNLM"/>
    </source>
</evidence>
<organism evidence="1 2">
    <name type="scientific">Mucilaginibacter roseus</name>
    <dbReference type="NCBI Taxonomy" id="1528868"/>
    <lineage>
        <taxon>Bacteria</taxon>
        <taxon>Pseudomonadati</taxon>
        <taxon>Bacteroidota</taxon>
        <taxon>Sphingobacteriia</taxon>
        <taxon>Sphingobacteriales</taxon>
        <taxon>Sphingobacteriaceae</taxon>
        <taxon>Mucilaginibacter</taxon>
    </lineage>
</organism>
<protein>
    <recommendedName>
        <fullName evidence="3">DUF3828 domain-containing protein</fullName>
    </recommendedName>
</protein>
<sequence>MKQLIFITIAVILTIDYTYAQKPNADPKVNRQQILLTVQGFLQWYKNNHQDIDTTRLIKGGPPDSTTRPSIDWNGVERYLSKLNNSGLVTPAYLNTQREYFKAIDKELEGFKPSSELTKINGMDGDLILHIFEPEAIFESVSKGKIHQIAIIYRKAIISYQLSPYICLLFTLTYDTKWQIDSIGYDNSHKDSLGAM</sequence>
<gene>
    <name evidence="1" type="ORF">LT679_17875</name>
</gene>
<proteinExistence type="predicted"/>
<dbReference type="Proteomes" id="UP001199919">
    <property type="component" value="Unassembled WGS sequence"/>
</dbReference>
<dbReference type="EMBL" id="JAJPWV010000006">
    <property type="protein sequence ID" value="MCD8742484.1"/>
    <property type="molecule type" value="Genomic_DNA"/>
</dbReference>
<accession>A0ABS8U8Y4</accession>